<reference evidence="5" key="1">
    <citation type="submission" date="2024-04" db="EMBL/GenBank/DDBJ databases">
        <title>Salinicola lusitanus LLJ914,a marine bacterium isolated from the Okinawa Trough.</title>
        <authorList>
            <person name="Li J."/>
        </authorList>
    </citation>
    <scope>NUCLEOTIDE SEQUENCE [LARGE SCALE GENOMIC DNA]</scope>
</reference>
<evidence type="ECO:0000313" key="5">
    <source>
        <dbReference type="Proteomes" id="UP001460270"/>
    </source>
</evidence>
<dbReference type="Gene3D" id="2.60.40.10">
    <property type="entry name" value="Immunoglobulins"/>
    <property type="match status" value="1"/>
</dbReference>
<accession>A0AAW0Q487</accession>
<sequence>MELRVVLFLQIIWSSASENSSADTAVVWRVSVLEHHFLCLPCGPGLVLNQDFSWTHGVQEVLPHHQDQDPDQDQDQWRFSVGPNGTLCIFRLQNSDCDLFSVQTGWTLLLPCSSSSSSKPRQRWFWRKSRSRSEFGSKSRWEPILSRSRSGAVVLEKRDPRLGFEHGALRISSVQIQDSGEYRCNADSLGTLQVLESKPTFDPPHSSSLTPETSGSDVVNKKTKEKNSASGGGESGSDGSGDFFCVFVPSQSKVSQTPKQSETESGVDGAAAVDLRPQTRRARRAELQSAEGEEPDQSLIHYASLGRPTWKHPPVLTSGGSEEHSVIYSTICTK</sequence>
<dbReference type="Proteomes" id="UP001460270">
    <property type="component" value="Unassembled WGS sequence"/>
</dbReference>
<dbReference type="InterPro" id="IPR013783">
    <property type="entry name" value="Ig-like_fold"/>
</dbReference>
<gene>
    <name evidence="4" type="ORF">WMY93_003216</name>
</gene>
<protein>
    <recommendedName>
        <fullName evidence="3">Ig-like domain-containing protein</fullName>
    </recommendedName>
</protein>
<proteinExistence type="predicted"/>
<feature type="compositionally biased region" description="Polar residues" evidence="1">
    <location>
        <begin position="254"/>
        <end position="264"/>
    </location>
</feature>
<organism evidence="4 5">
    <name type="scientific">Mugilogobius chulae</name>
    <name type="common">yellowstripe goby</name>
    <dbReference type="NCBI Taxonomy" id="88201"/>
    <lineage>
        <taxon>Eukaryota</taxon>
        <taxon>Metazoa</taxon>
        <taxon>Chordata</taxon>
        <taxon>Craniata</taxon>
        <taxon>Vertebrata</taxon>
        <taxon>Euteleostomi</taxon>
        <taxon>Actinopterygii</taxon>
        <taxon>Neopterygii</taxon>
        <taxon>Teleostei</taxon>
        <taxon>Neoteleostei</taxon>
        <taxon>Acanthomorphata</taxon>
        <taxon>Gobiaria</taxon>
        <taxon>Gobiiformes</taxon>
        <taxon>Gobioidei</taxon>
        <taxon>Gobiidae</taxon>
        <taxon>Gobionellinae</taxon>
        <taxon>Mugilogobius</taxon>
    </lineage>
</organism>
<evidence type="ECO:0000256" key="2">
    <source>
        <dbReference type="SAM" id="SignalP"/>
    </source>
</evidence>
<feature type="compositionally biased region" description="Polar residues" evidence="1">
    <location>
        <begin position="205"/>
        <end position="217"/>
    </location>
</feature>
<evidence type="ECO:0000259" key="3">
    <source>
        <dbReference type="PROSITE" id="PS50835"/>
    </source>
</evidence>
<dbReference type="EMBL" id="JBBPFD010000002">
    <property type="protein sequence ID" value="KAK7939890.1"/>
    <property type="molecule type" value="Genomic_DNA"/>
</dbReference>
<keyword evidence="2" id="KW-0732">Signal</keyword>
<dbReference type="PROSITE" id="PS50835">
    <property type="entry name" value="IG_LIKE"/>
    <property type="match status" value="1"/>
</dbReference>
<feature type="region of interest" description="Disordered" evidence="1">
    <location>
        <begin position="254"/>
        <end position="295"/>
    </location>
</feature>
<dbReference type="InterPro" id="IPR007110">
    <property type="entry name" value="Ig-like_dom"/>
</dbReference>
<keyword evidence="5" id="KW-1185">Reference proteome</keyword>
<feature type="domain" description="Ig-like" evidence="3">
    <location>
        <begin position="83"/>
        <end position="202"/>
    </location>
</feature>
<dbReference type="AlphaFoldDB" id="A0AAW0Q487"/>
<dbReference type="SUPFAM" id="SSF48726">
    <property type="entry name" value="Immunoglobulin"/>
    <property type="match status" value="1"/>
</dbReference>
<name>A0AAW0Q487_9GOBI</name>
<evidence type="ECO:0000256" key="1">
    <source>
        <dbReference type="SAM" id="MobiDB-lite"/>
    </source>
</evidence>
<dbReference type="InterPro" id="IPR036179">
    <property type="entry name" value="Ig-like_dom_sf"/>
</dbReference>
<feature type="chain" id="PRO_5043676531" description="Ig-like domain-containing protein" evidence="2">
    <location>
        <begin position="18"/>
        <end position="334"/>
    </location>
</feature>
<comment type="caution">
    <text evidence="4">The sequence shown here is derived from an EMBL/GenBank/DDBJ whole genome shotgun (WGS) entry which is preliminary data.</text>
</comment>
<evidence type="ECO:0000313" key="4">
    <source>
        <dbReference type="EMBL" id="KAK7939890.1"/>
    </source>
</evidence>
<feature type="signal peptide" evidence="2">
    <location>
        <begin position="1"/>
        <end position="17"/>
    </location>
</feature>
<feature type="region of interest" description="Disordered" evidence="1">
    <location>
        <begin position="196"/>
        <end position="237"/>
    </location>
</feature>